<dbReference type="HOGENOM" id="CLU_3427060_0_0_1"/>
<proteinExistence type="predicted"/>
<sequence>MIIRIIPTTCYEPVIPFGQHK</sequence>
<evidence type="ECO:0000313" key="2">
    <source>
        <dbReference type="Proteomes" id="UP000015104"/>
    </source>
</evidence>
<reference evidence="1" key="2">
    <citation type="submission" date="2015-06" db="UniProtKB">
        <authorList>
            <consortium name="EnsemblMetazoa"/>
        </authorList>
    </citation>
    <scope>IDENTIFICATION</scope>
</reference>
<dbReference type="EMBL" id="CAEY01000586">
    <property type="status" value="NOT_ANNOTATED_CDS"/>
    <property type="molecule type" value="Genomic_DNA"/>
</dbReference>
<dbReference type="Proteomes" id="UP000015104">
    <property type="component" value="Unassembled WGS sequence"/>
</dbReference>
<protein>
    <submittedName>
        <fullName evidence="1">Uncharacterized protein</fullName>
    </submittedName>
</protein>
<dbReference type="EnsemblMetazoa" id="tetur22g01780.1">
    <property type="protein sequence ID" value="tetur22g01780.1"/>
    <property type="gene ID" value="tetur22g01780"/>
</dbReference>
<reference evidence="2" key="1">
    <citation type="submission" date="2011-08" db="EMBL/GenBank/DDBJ databases">
        <authorList>
            <person name="Rombauts S."/>
        </authorList>
    </citation>
    <scope>NUCLEOTIDE SEQUENCE</scope>
    <source>
        <strain evidence="2">London</strain>
    </source>
</reference>
<organism evidence="1 2">
    <name type="scientific">Tetranychus urticae</name>
    <name type="common">Two-spotted spider mite</name>
    <dbReference type="NCBI Taxonomy" id="32264"/>
    <lineage>
        <taxon>Eukaryota</taxon>
        <taxon>Metazoa</taxon>
        <taxon>Ecdysozoa</taxon>
        <taxon>Arthropoda</taxon>
        <taxon>Chelicerata</taxon>
        <taxon>Arachnida</taxon>
        <taxon>Acari</taxon>
        <taxon>Acariformes</taxon>
        <taxon>Trombidiformes</taxon>
        <taxon>Prostigmata</taxon>
        <taxon>Eleutherengona</taxon>
        <taxon>Raphignathae</taxon>
        <taxon>Tetranychoidea</taxon>
        <taxon>Tetranychidae</taxon>
        <taxon>Tetranychus</taxon>
    </lineage>
</organism>
<evidence type="ECO:0000313" key="1">
    <source>
        <dbReference type="EnsemblMetazoa" id="tetur22g01780.1"/>
    </source>
</evidence>
<name>T1KUZ0_TETUR</name>
<keyword evidence="2" id="KW-1185">Reference proteome</keyword>
<dbReference type="AlphaFoldDB" id="T1KUZ0"/>
<accession>T1KUZ0</accession>